<evidence type="ECO:0000256" key="4">
    <source>
        <dbReference type="ARBA" id="ARBA00022679"/>
    </source>
</evidence>
<comment type="pathway">
    <text evidence="2">Protein modification; protein ubiquitination.</text>
</comment>
<evidence type="ECO:0000256" key="7">
    <source>
        <dbReference type="SAM" id="MobiDB-lite"/>
    </source>
</evidence>
<dbReference type="PANTHER" id="PTHR45647">
    <property type="entry name" value="OS02G0152300 PROTEIN"/>
    <property type="match status" value="1"/>
</dbReference>
<evidence type="ECO:0000259" key="8">
    <source>
        <dbReference type="PROSITE" id="PS51698"/>
    </source>
</evidence>
<protein>
    <recommendedName>
        <fullName evidence="3">RING-type E3 ubiquitin transferase</fullName>
        <ecNumber evidence="3">2.3.2.27</ecNumber>
    </recommendedName>
</protein>
<dbReference type="AlphaFoldDB" id="A0ABC9CGU0"/>
<feature type="domain" description="U-box" evidence="8">
    <location>
        <begin position="495"/>
        <end position="569"/>
    </location>
</feature>
<dbReference type="SMART" id="SM00504">
    <property type="entry name" value="Ubox"/>
    <property type="match status" value="1"/>
</dbReference>
<dbReference type="InterPro" id="IPR013083">
    <property type="entry name" value="Znf_RING/FYVE/PHD"/>
</dbReference>
<organism evidence="9 10">
    <name type="scientific">Urochloa decumbens</name>
    <dbReference type="NCBI Taxonomy" id="240449"/>
    <lineage>
        <taxon>Eukaryota</taxon>
        <taxon>Viridiplantae</taxon>
        <taxon>Streptophyta</taxon>
        <taxon>Embryophyta</taxon>
        <taxon>Tracheophyta</taxon>
        <taxon>Spermatophyta</taxon>
        <taxon>Magnoliopsida</taxon>
        <taxon>Liliopsida</taxon>
        <taxon>Poales</taxon>
        <taxon>Poaceae</taxon>
        <taxon>PACMAD clade</taxon>
        <taxon>Panicoideae</taxon>
        <taxon>Panicodae</taxon>
        <taxon>Paniceae</taxon>
        <taxon>Melinidinae</taxon>
        <taxon>Urochloa</taxon>
    </lineage>
</organism>
<dbReference type="PANTHER" id="PTHR45647:SF100">
    <property type="entry name" value="U-BOX DOMAIN-CONTAINING PROTEIN 33"/>
    <property type="match status" value="1"/>
</dbReference>
<dbReference type="EC" id="2.3.2.27" evidence="3"/>
<dbReference type="CDD" id="cd16655">
    <property type="entry name" value="RING-Ubox_WDSUB1-like"/>
    <property type="match status" value="1"/>
</dbReference>
<evidence type="ECO:0000313" key="9">
    <source>
        <dbReference type="EMBL" id="CAL5020429.1"/>
    </source>
</evidence>
<dbReference type="InterPro" id="IPR051348">
    <property type="entry name" value="U-box_ubiquitin_ligases"/>
</dbReference>
<feature type="coiled-coil region" evidence="6">
    <location>
        <begin position="280"/>
        <end position="482"/>
    </location>
</feature>
<dbReference type="SUPFAM" id="SSF57850">
    <property type="entry name" value="RING/U-box"/>
    <property type="match status" value="1"/>
</dbReference>
<keyword evidence="6" id="KW-0175">Coiled coil</keyword>
<dbReference type="InterPro" id="IPR003613">
    <property type="entry name" value="Ubox_domain"/>
</dbReference>
<comment type="catalytic activity">
    <reaction evidence="1">
        <text>S-ubiquitinyl-[E2 ubiquitin-conjugating enzyme]-L-cysteine + [acceptor protein]-L-lysine = [E2 ubiquitin-conjugating enzyme]-L-cysteine + N(6)-ubiquitinyl-[acceptor protein]-L-lysine.</text>
        <dbReference type="EC" id="2.3.2.27"/>
    </reaction>
</comment>
<evidence type="ECO:0000256" key="5">
    <source>
        <dbReference type="ARBA" id="ARBA00022786"/>
    </source>
</evidence>
<dbReference type="Proteomes" id="UP001497457">
    <property type="component" value="Chromosome 3rd"/>
</dbReference>
<dbReference type="EMBL" id="OZ075113">
    <property type="protein sequence ID" value="CAL5020429.1"/>
    <property type="molecule type" value="Genomic_DNA"/>
</dbReference>
<feature type="region of interest" description="Disordered" evidence="7">
    <location>
        <begin position="43"/>
        <end position="64"/>
    </location>
</feature>
<proteinExistence type="predicted"/>
<keyword evidence="5" id="KW-0833">Ubl conjugation pathway</keyword>
<name>A0ABC9CGU0_9POAL</name>
<accession>A0ABC9CGU0</accession>
<sequence length="571" mass="66046">MRGTPEVLKTQVSTRAQLTLHVSELNNLRGNSGLNNGERHRCGSHADEPGVGGQGFRGRRRGAREEHVAVGAPGTGQRGRHHRDSSCPLPRADHPLGTEVHHTRMDPQVVDAYRKKERARVEQKLDEYVQICTRHKFHSQKVTIVHDEIAKGLEELISLHGITKLVVGAAADERYSDALLSWSVNWSMTACKLCIFAKTSCKIWFTCKGHLICIREGNKKTSPMLPLPSKHKEALREAQHFREKAYEESTKRHKVEKDLLSALQMIGEWTMLHQHEMQQRQAIEELLHRERQEVREMIRRFEAVYDQLDDAKELKRRVKEIESARKDHKEELATSKYLVKTLQADKEKLEQYLKQCLTEIESARKHHEEELTKSTYLVEMLQADKEKLQEELKQCIAEIESDRKDHKEELATSKRLIKALQRDKKKLQHELRRCTTNMESARKDHEEEAMSKYLVEMLQEDKRQLQQELDAALTEAEDLRRKRWLSSASETVDPSPPSYFICPISQDVMCDPHIAADGFTYEGEEIRGWLNSRHNTSPMTNLKLAHSVLTPNRALRSAIIEWQAEQQQQCS</sequence>
<reference evidence="10" key="1">
    <citation type="submission" date="2024-06" db="EMBL/GenBank/DDBJ databases">
        <authorList>
            <person name="Ryan C."/>
        </authorList>
    </citation>
    <scope>NUCLEOTIDE SEQUENCE [LARGE SCALE GENOMIC DNA]</scope>
</reference>
<reference evidence="9 10" key="2">
    <citation type="submission" date="2024-10" db="EMBL/GenBank/DDBJ databases">
        <authorList>
            <person name="Ryan C."/>
        </authorList>
    </citation>
    <scope>NUCLEOTIDE SEQUENCE [LARGE SCALE GENOMIC DNA]</scope>
</reference>
<dbReference type="Pfam" id="PF04564">
    <property type="entry name" value="U-box"/>
    <property type="match status" value="1"/>
</dbReference>
<evidence type="ECO:0000256" key="6">
    <source>
        <dbReference type="SAM" id="Coils"/>
    </source>
</evidence>
<dbReference type="GO" id="GO:0061630">
    <property type="term" value="F:ubiquitin protein ligase activity"/>
    <property type="evidence" value="ECO:0007669"/>
    <property type="project" value="UniProtKB-EC"/>
</dbReference>
<dbReference type="Gene3D" id="3.30.40.10">
    <property type="entry name" value="Zinc/RING finger domain, C3HC4 (zinc finger)"/>
    <property type="match status" value="1"/>
</dbReference>
<evidence type="ECO:0000256" key="3">
    <source>
        <dbReference type="ARBA" id="ARBA00012483"/>
    </source>
</evidence>
<gene>
    <name evidence="9" type="ORF">URODEC1_LOCUS75367</name>
</gene>
<dbReference type="PROSITE" id="PS51698">
    <property type="entry name" value="U_BOX"/>
    <property type="match status" value="1"/>
</dbReference>
<keyword evidence="4" id="KW-0808">Transferase</keyword>
<keyword evidence="10" id="KW-1185">Reference proteome</keyword>
<evidence type="ECO:0000313" key="10">
    <source>
        <dbReference type="Proteomes" id="UP001497457"/>
    </source>
</evidence>
<evidence type="ECO:0000256" key="1">
    <source>
        <dbReference type="ARBA" id="ARBA00000900"/>
    </source>
</evidence>
<dbReference type="GO" id="GO:0016567">
    <property type="term" value="P:protein ubiquitination"/>
    <property type="evidence" value="ECO:0007669"/>
    <property type="project" value="UniProtKB-ARBA"/>
</dbReference>
<evidence type="ECO:0000256" key="2">
    <source>
        <dbReference type="ARBA" id="ARBA00004906"/>
    </source>
</evidence>